<dbReference type="SMART" id="SM00387">
    <property type="entry name" value="HATPase_c"/>
    <property type="match status" value="1"/>
</dbReference>
<evidence type="ECO:0000259" key="7">
    <source>
        <dbReference type="PROSITE" id="PS50109"/>
    </source>
</evidence>
<dbReference type="Pfam" id="PF08448">
    <property type="entry name" value="PAS_4"/>
    <property type="match status" value="1"/>
</dbReference>
<evidence type="ECO:0000256" key="3">
    <source>
        <dbReference type="ARBA" id="ARBA00022553"/>
    </source>
</evidence>
<organism evidence="9 10">
    <name type="scientific">Pseudomonas parafulva</name>
    <dbReference type="NCBI Taxonomy" id="157782"/>
    <lineage>
        <taxon>Bacteria</taxon>
        <taxon>Pseudomonadati</taxon>
        <taxon>Pseudomonadota</taxon>
        <taxon>Gammaproteobacteria</taxon>
        <taxon>Pseudomonadales</taxon>
        <taxon>Pseudomonadaceae</taxon>
        <taxon>Pseudomonas</taxon>
    </lineage>
</organism>
<dbReference type="InterPro" id="IPR013656">
    <property type="entry name" value="PAS_4"/>
</dbReference>
<evidence type="ECO:0000256" key="5">
    <source>
        <dbReference type="PROSITE-ProRule" id="PRU00169"/>
    </source>
</evidence>
<dbReference type="SUPFAM" id="SSF55874">
    <property type="entry name" value="ATPase domain of HSP90 chaperone/DNA topoisomerase II/histidine kinase"/>
    <property type="match status" value="1"/>
</dbReference>
<dbReference type="EC" id="2.7.13.3" evidence="2"/>
<dbReference type="SUPFAM" id="SSF47384">
    <property type="entry name" value="Homodimeric domain of signal transducing histidine kinase"/>
    <property type="match status" value="1"/>
</dbReference>
<dbReference type="RefSeq" id="WP_116887984.1">
    <property type="nucleotide sequence ID" value="NZ_CP031641.1"/>
</dbReference>
<accession>A0AAI8KBA2</accession>
<evidence type="ECO:0000256" key="6">
    <source>
        <dbReference type="SAM" id="MobiDB-lite"/>
    </source>
</evidence>
<feature type="modified residue" description="4-aspartylphosphate" evidence="5">
    <location>
        <position position="672"/>
    </location>
</feature>
<dbReference type="SMART" id="SM00448">
    <property type="entry name" value="REC"/>
    <property type="match status" value="1"/>
</dbReference>
<dbReference type="InterPro" id="IPR035965">
    <property type="entry name" value="PAS-like_dom_sf"/>
</dbReference>
<dbReference type="NCBIfam" id="TIGR00229">
    <property type="entry name" value="sensory_box"/>
    <property type="match status" value="1"/>
</dbReference>
<dbReference type="EMBL" id="CP031641">
    <property type="protein sequence ID" value="AXO88023.1"/>
    <property type="molecule type" value="Genomic_DNA"/>
</dbReference>
<feature type="domain" description="Histidine kinase" evidence="7">
    <location>
        <begin position="381"/>
        <end position="601"/>
    </location>
</feature>
<dbReference type="Gene3D" id="3.40.50.2300">
    <property type="match status" value="1"/>
</dbReference>
<dbReference type="Gene3D" id="1.10.287.130">
    <property type="match status" value="1"/>
</dbReference>
<dbReference type="Proteomes" id="UP000258127">
    <property type="component" value="Chromosome"/>
</dbReference>
<keyword evidence="4" id="KW-0418">Kinase</keyword>
<dbReference type="InterPro" id="IPR036890">
    <property type="entry name" value="HATPase_C_sf"/>
</dbReference>
<evidence type="ECO:0000313" key="10">
    <source>
        <dbReference type="Proteomes" id="UP000258127"/>
    </source>
</evidence>
<evidence type="ECO:0000256" key="2">
    <source>
        <dbReference type="ARBA" id="ARBA00012438"/>
    </source>
</evidence>
<name>A0AAI8KBA2_9PSED</name>
<dbReference type="InterPro" id="IPR001789">
    <property type="entry name" value="Sig_transdc_resp-reg_receiver"/>
</dbReference>
<evidence type="ECO:0000256" key="1">
    <source>
        <dbReference type="ARBA" id="ARBA00000085"/>
    </source>
</evidence>
<dbReference type="Pfam" id="PF00512">
    <property type="entry name" value="HisKA"/>
    <property type="match status" value="1"/>
</dbReference>
<dbReference type="AlphaFoldDB" id="A0AAI8KBA2"/>
<protein>
    <recommendedName>
        <fullName evidence="2">histidine kinase</fullName>
        <ecNumber evidence="2">2.7.13.3</ecNumber>
    </recommendedName>
</protein>
<dbReference type="InterPro" id="IPR000014">
    <property type="entry name" value="PAS"/>
</dbReference>
<keyword evidence="4" id="KW-0808">Transferase</keyword>
<comment type="catalytic activity">
    <reaction evidence="1">
        <text>ATP + protein L-histidine = ADP + protein N-phospho-L-histidine.</text>
        <dbReference type="EC" id="2.7.13.3"/>
    </reaction>
</comment>
<dbReference type="Gene3D" id="3.30.565.10">
    <property type="entry name" value="Histidine kinase-like ATPase, C-terminal domain"/>
    <property type="match status" value="1"/>
</dbReference>
<dbReference type="PRINTS" id="PR00344">
    <property type="entry name" value="BCTRLSENSOR"/>
</dbReference>
<feature type="compositionally biased region" description="Basic and acidic residues" evidence="6">
    <location>
        <begin position="1"/>
        <end position="14"/>
    </location>
</feature>
<dbReference type="PANTHER" id="PTHR43065">
    <property type="entry name" value="SENSOR HISTIDINE KINASE"/>
    <property type="match status" value="1"/>
</dbReference>
<dbReference type="SUPFAM" id="SSF55785">
    <property type="entry name" value="PYP-like sensor domain (PAS domain)"/>
    <property type="match status" value="1"/>
</dbReference>
<dbReference type="InterPro" id="IPR011006">
    <property type="entry name" value="CheY-like_superfamily"/>
</dbReference>
<dbReference type="Pfam" id="PF00072">
    <property type="entry name" value="Response_reg"/>
    <property type="match status" value="1"/>
</dbReference>
<feature type="domain" description="Response regulatory" evidence="8">
    <location>
        <begin position="622"/>
        <end position="733"/>
    </location>
</feature>
<dbReference type="InterPro" id="IPR004358">
    <property type="entry name" value="Sig_transdc_His_kin-like_C"/>
</dbReference>
<sequence>MNSIKDSDTSRTRSPEPGFLRDGGTVATLLQQRDWSASPLGDPQGWPLGLKTLMGTILPAQAQIVLFWGPQYLALYNDAYAPTIGAKHPHALGRPAIEHWRELWDDLEPLLRNVRETGETFSAKDRAFYLERHGVGETVYFDVSYSAVREADGSVGGVLCIVTETTERVQFERRQAFLLALGKALPEIAEAEAIEVHVTRRLGEELRASRVWLAEDLGDGERYRVTRDWVDGVPSQAGEGAWSEHGAQVHAYLQTGHPLCGDRLAGASAEPCASLKVPLLRAGVLEAMLCVDFDRPQVLAVDQCRLVEEAAQLAWSAILHARAQQALHASSAHLEATLLELMTLNATLEERVASMLAERESDLMQLHEARKMETVGQLTGGIAHDFNNMLTPIIATLELIARRPDDTARSARLIEGALQAADRARSLVGRLLSFARRQTLKPQPVSLATLVSDMHELISRSLGPTIAIHIDIAADLPAAVIDPHQLEVALLNLVVNARDAMAQGGHLRISAGLDSAREDRPAGLEAGEVIWLEVADTGCGMSEDVLARCFEPFYSTKGVGKGTGLGLPMVQGLSLQSGGDFAIRSQLGKGTVATLWLPVSADYRPSREDYAQEVPSAQGPVRVLLVDDEAIVRQVTAMQLRDLGYQVTEAASAAEARTLLEQGLALEVLVTDQVMPEQTGAELAKHLRMHLPELPVLIITGYANLTPRELCGFEVLRKPFRRSELARSLARLVPSV</sequence>
<dbReference type="CDD" id="cd00082">
    <property type="entry name" value="HisKA"/>
    <property type="match status" value="1"/>
</dbReference>
<gene>
    <name evidence="9" type="ORF">DZC75_08435</name>
</gene>
<dbReference type="InterPro" id="IPR005467">
    <property type="entry name" value="His_kinase_dom"/>
</dbReference>
<keyword evidence="3 5" id="KW-0597">Phosphoprotein</keyword>
<proteinExistence type="predicted"/>
<dbReference type="InterPro" id="IPR003661">
    <property type="entry name" value="HisK_dim/P_dom"/>
</dbReference>
<dbReference type="Pfam" id="PF02518">
    <property type="entry name" value="HATPase_c"/>
    <property type="match status" value="1"/>
</dbReference>
<dbReference type="SUPFAM" id="SSF52172">
    <property type="entry name" value="CheY-like"/>
    <property type="match status" value="1"/>
</dbReference>
<dbReference type="InterPro" id="IPR036097">
    <property type="entry name" value="HisK_dim/P_sf"/>
</dbReference>
<dbReference type="GO" id="GO:0000155">
    <property type="term" value="F:phosphorelay sensor kinase activity"/>
    <property type="evidence" value="ECO:0007669"/>
    <property type="project" value="InterPro"/>
</dbReference>
<dbReference type="SMART" id="SM00388">
    <property type="entry name" value="HisKA"/>
    <property type="match status" value="1"/>
</dbReference>
<dbReference type="PROSITE" id="PS50109">
    <property type="entry name" value="HIS_KIN"/>
    <property type="match status" value="1"/>
</dbReference>
<keyword evidence="10" id="KW-1185">Reference proteome</keyword>
<dbReference type="Gene3D" id="3.30.450.20">
    <property type="entry name" value="PAS domain"/>
    <property type="match status" value="1"/>
</dbReference>
<dbReference type="InterPro" id="IPR003594">
    <property type="entry name" value="HATPase_dom"/>
</dbReference>
<feature type="region of interest" description="Disordered" evidence="6">
    <location>
        <begin position="1"/>
        <end position="22"/>
    </location>
</feature>
<dbReference type="PANTHER" id="PTHR43065:SF42">
    <property type="entry name" value="TWO-COMPONENT SENSOR PPRA"/>
    <property type="match status" value="1"/>
</dbReference>
<evidence type="ECO:0000259" key="8">
    <source>
        <dbReference type="PROSITE" id="PS50110"/>
    </source>
</evidence>
<evidence type="ECO:0000313" key="9">
    <source>
        <dbReference type="EMBL" id="AXO88023.1"/>
    </source>
</evidence>
<reference evidence="9 10" key="1">
    <citation type="submission" date="2018-08" db="EMBL/GenBank/DDBJ databases">
        <authorList>
            <person name="Lee Y."/>
            <person name="Kakembo D."/>
        </authorList>
    </citation>
    <scope>NUCLEOTIDE SEQUENCE [LARGE SCALE GENOMIC DNA]</scope>
    <source>
        <strain evidence="9 10">JBCS1880</strain>
    </source>
</reference>
<evidence type="ECO:0000256" key="4">
    <source>
        <dbReference type="ARBA" id="ARBA00022777"/>
    </source>
</evidence>
<dbReference type="SUPFAM" id="SSF55781">
    <property type="entry name" value="GAF domain-like"/>
    <property type="match status" value="1"/>
</dbReference>
<dbReference type="PROSITE" id="PS50110">
    <property type="entry name" value="RESPONSE_REGULATORY"/>
    <property type="match status" value="1"/>
</dbReference>